<dbReference type="GeneID" id="32707921"/>
<organism evidence="2 3">
    <name type="scientific">Fukuoka virus</name>
    <dbReference type="NCBI Taxonomy" id="318849"/>
    <lineage>
        <taxon>Viruses</taxon>
        <taxon>Riboviria</taxon>
        <taxon>Orthornavirae</taxon>
        <taxon>Negarnaviricota</taxon>
        <taxon>Haploviricotina</taxon>
        <taxon>Monjiviricetes</taxon>
        <taxon>Mononegavirales</taxon>
        <taxon>Rhabdoviridae</taxon>
        <taxon>Alpharhabdovirinae</taxon>
        <taxon>Ledantevirus</taxon>
        <taxon>Ledantevirus fukuoka</taxon>
    </lineage>
</organism>
<evidence type="ECO:0000313" key="3">
    <source>
        <dbReference type="Proteomes" id="UP000202217"/>
    </source>
</evidence>
<accession>A0A0D3R1N7</accession>
<reference evidence="2 3" key="1">
    <citation type="journal article" date="2015" name="PLoS Pathog.">
        <title>Evolution of genome size and complexity in the rhabdoviridae.</title>
        <authorList>
            <person name="Walker P.J."/>
            <person name="Firth C."/>
            <person name="Widen S.G."/>
            <person name="Blasdell K.R."/>
            <person name="Guzman H."/>
            <person name="Wood T.G."/>
            <person name="Paradkar P.N."/>
            <person name="Holmes E.C."/>
            <person name="Tesh R.B."/>
            <person name="Vasilakis N."/>
        </authorList>
    </citation>
    <scope>NUCLEOTIDE SEQUENCE [LARGE SCALE GENOMIC DNA]</scope>
    <source>
        <strain evidence="2 3">FUK-11</strain>
    </source>
</reference>
<dbReference type="Proteomes" id="UP000202217">
    <property type="component" value="Segment"/>
</dbReference>
<dbReference type="RefSeq" id="YP_009362001.1">
    <property type="nucleotide sequence ID" value="NC_034454.1"/>
</dbReference>
<keyword evidence="1" id="KW-1133">Transmembrane helix</keyword>
<keyword evidence="1" id="KW-0812">Transmembrane</keyword>
<name>A0A0D3R1N7_9RHAB</name>
<dbReference type="EMBL" id="KM205001">
    <property type="protein sequence ID" value="AJR28422.1"/>
    <property type="molecule type" value="Viral_cRNA"/>
</dbReference>
<keyword evidence="1" id="KW-0472">Membrane</keyword>
<sequence length="86" mass="10398">MMRRLSFLLLLLLIILDWILLLLWVQWIFTPRKLSRCRYPWKSDVMKSLGHWMRSSMLWKCGWTRIPALSGKFTWILGVICVLLFT</sequence>
<feature type="transmembrane region" description="Helical" evidence="1">
    <location>
        <begin position="7"/>
        <end position="29"/>
    </location>
</feature>
<dbReference type="KEGG" id="vg:32707921"/>
<proteinExistence type="predicted"/>
<feature type="transmembrane region" description="Helical" evidence="1">
    <location>
        <begin position="66"/>
        <end position="85"/>
    </location>
</feature>
<evidence type="ECO:0000256" key="1">
    <source>
        <dbReference type="SAM" id="Phobius"/>
    </source>
</evidence>
<evidence type="ECO:0000313" key="2">
    <source>
        <dbReference type="EMBL" id="AJR28422.1"/>
    </source>
</evidence>
<keyword evidence="3" id="KW-1185">Reference proteome</keyword>
<protein>
    <submittedName>
        <fullName evidence="2">Uncharacterized protein</fullName>
    </submittedName>
</protein>